<dbReference type="Proteomes" id="UP001273166">
    <property type="component" value="Unassembled WGS sequence"/>
</dbReference>
<proteinExistence type="predicted"/>
<feature type="transmembrane region" description="Helical" evidence="6">
    <location>
        <begin position="468"/>
        <end position="488"/>
    </location>
</feature>
<comment type="caution">
    <text evidence="9">The sequence shown here is derived from an EMBL/GenBank/DDBJ whole genome shotgun (WGS) entry which is preliminary data.</text>
</comment>
<accession>A0AAJ0GV63</accession>
<dbReference type="Gene3D" id="1.20.1070.10">
    <property type="entry name" value="Rhodopsin 7-helix transmembrane proteins"/>
    <property type="match status" value="1"/>
</dbReference>
<feature type="region of interest" description="Disordered" evidence="5">
    <location>
        <begin position="619"/>
        <end position="644"/>
    </location>
</feature>
<feature type="compositionally biased region" description="Polar residues" evidence="5">
    <location>
        <begin position="1"/>
        <end position="10"/>
    </location>
</feature>
<dbReference type="GO" id="GO:0007189">
    <property type="term" value="P:adenylate cyclase-activating G protein-coupled receptor signaling pathway"/>
    <property type="evidence" value="ECO:0007669"/>
    <property type="project" value="TreeGrafter"/>
</dbReference>
<organism evidence="9 10">
    <name type="scientific">Chaetomium strumarium</name>
    <dbReference type="NCBI Taxonomy" id="1170767"/>
    <lineage>
        <taxon>Eukaryota</taxon>
        <taxon>Fungi</taxon>
        <taxon>Dikarya</taxon>
        <taxon>Ascomycota</taxon>
        <taxon>Pezizomycotina</taxon>
        <taxon>Sordariomycetes</taxon>
        <taxon>Sordariomycetidae</taxon>
        <taxon>Sordariales</taxon>
        <taxon>Chaetomiaceae</taxon>
        <taxon>Chaetomium</taxon>
    </lineage>
</organism>
<feature type="domain" description="Glucose receptor Git3-like N-terminal" evidence="7">
    <location>
        <begin position="47"/>
        <end position="230"/>
    </location>
</feature>
<protein>
    <submittedName>
        <fullName evidence="9">G protein-coupled glucose receptor regulating Gpa2-domain-containing protein</fullName>
    </submittedName>
</protein>
<reference evidence="9" key="1">
    <citation type="journal article" date="2023" name="Mol. Phylogenet. Evol.">
        <title>Genome-scale phylogeny and comparative genomics of the fungal order Sordariales.</title>
        <authorList>
            <person name="Hensen N."/>
            <person name="Bonometti L."/>
            <person name="Westerberg I."/>
            <person name="Brannstrom I.O."/>
            <person name="Guillou S."/>
            <person name="Cros-Aarteil S."/>
            <person name="Calhoun S."/>
            <person name="Haridas S."/>
            <person name="Kuo A."/>
            <person name="Mondo S."/>
            <person name="Pangilinan J."/>
            <person name="Riley R."/>
            <person name="LaButti K."/>
            <person name="Andreopoulos B."/>
            <person name="Lipzen A."/>
            <person name="Chen C."/>
            <person name="Yan M."/>
            <person name="Daum C."/>
            <person name="Ng V."/>
            <person name="Clum A."/>
            <person name="Steindorff A."/>
            <person name="Ohm R.A."/>
            <person name="Martin F."/>
            <person name="Silar P."/>
            <person name="Natvig D.O."/>
            <person name="Lalanne C."/>
            <person name="Gautier V."/>
            <person name="Ament-Velasquez S.L."/>
            <person name="Kruys A."/>
            <person name="Hutchinson M.I."/>
            <person name="Powell A.J."/>
            <person name="Barry K."/>
            <person name="Miller A.N."/>
            <person name="Grigoriev I.V."/>
            <person name="Debuchy R."/>
            <person name="Gladieux P."/>
            <person name="Hiltunen Thoren M."/>
            <person name="Johannesson H."/>
        </authorList>
    </citation>
    <scope>NUCLEOTIDE SEQUENCE</scope>
    <source>
        <strain evidence="9">CBS 333.67</strain>
    </source>
</reference>
<dbReference type="InterPro" id="IPR023041">
    <property type="entry name" value="Glucose_rcpt_Git3-like_N"/>
</dbReference>
<evidence type="ECO:0000313" key="10">
    <source>
        <dbReference type="Proteomes" id="UP001273166"/>
    </source>
</evidence>
<evidence type="ECO:0000256" key="3">
    <source>
        <dbReference type="ARBA" id="ARBA00022989"/>
    </source>
</evidence>
<feature type="transmembrane region" description="Helical" evidence="6">
    <location>
        <begin position="90"/>
        <end position="109"/>
    </location>
</feature>
<dbReference type="GO" id="GO:0004930">
    <property type="term" value="F:G protein-coupled receptor activity"/>
    <property type="evidence" value="ECO:0007669"/>
    <property type="project" value="TreeGrafter"/>
</dbReference>
<evidence type="ECO:0000259" key="7">
    <source>
        <dbReference type="Pfam" id="PF11710"/>
    </source>
</evidence>
<feature type="transmembrane region" description="Helical" evidence="6">
    <location>
        <begin position="500"/>
        <end position="525"/>
    </location>
</feature>
<evidence type="ECO:0000313" key="9">
    <source>
        <dbReference type="EMBL" id="KAK3306726.1"/>
    </source>
</evidence>
<keyword evidence="3 6" id="KW-1133">Transmembrane helix</keyword>
<feature type="compositionally biased region" description="Polar residues" evidence="5">
    <location>
        <begin position="382"/>
        <end position="391"/>
    </location>
</feature>
<evidence type="ECO:0000256" key="4">
    <source>
        <dbReference type="ARBA" id="ARBA00023136"/>
    </source>
</evidence>
<reference evidence="9" key="2">
    <citation type="submission" date="2023-06" db="EMBL/GenBank/DDBJ databases">
        <authorList>
            <consortium name="Lawrence Berkeley National Laboratory"/>
            <person name="Mondo S.J."/>
            <person name="Hensen N."/>
            <person name="Bonometti L."/>
            <person name="Westerberg I."/>
            <person name="Brannstrom I.O."/>
            <person name="Guillou S."/>
            <person name="Cros-Aarteil S."/>
            <person name="Calhoun S."/>
            <person name="Haridas S."/>
            <person name="Kuo A."/>
            <person name="Pangilinan J."/>
            <person name="Riley R."/>
            <person name="Labutti K."/>
            <person name="Andreopoulos B."/>
            <person name="Lipzen A."/>
            <person name="Chen C."/>
            <person name="Yanf M."/>
            <person name="Daum C."/>
            <person name="Ng V."/>
            <person name="Clum A."/>
            <person name="Steindorff A."/>
            <person name="Ohm R."/>
            <person name="Martin F."/>
            <person name="Silar P."/>
            <person name="Natvig D."/>
            <person name="Lalanne C."/>
            <person name="Gautier V."/>
            <person name="Ament-Velasquez S.L."/>
            <person name="Kruys A."/>
            <person name="Hutchinson M.I."/>
            <person name="Powell A.J."/>
            <person name="Barry K."/>
            <person name="Miller A.N."/>
            <person name="Grigoriev I.V."/>
            <person name="Debuchy R."/>
            <person name="Gladieux P."/>
            <person name="Thoren M.H."/>
            <person name="Johannesson H."/>
        </authorList>
    </citation>
    <scope>NUCLEOTIDE SEQUENCE</scope>
    <source>
        <strain evidence="9">CBS 333.67</strain>
    </source>
</reference>
<name>A0AAJ0GV63_9PEZI</name>
<gene>
    <name evidence="9" type="ORF">B0T15DRAFT_151012</name>
</gene>
<feature type="compositionally biased region" description="Gly residues" evidence="5">
    <location>
        <begin position="619"/>
        <end position="630"/>
    </location>
</feature>
<feature type="transmembrane region" description="Helical" evidence="6">
    <location>
        <begin position="204"/>
        <end position="224"/>
    </location>
</feature>
<keyword evidence="9" id="KW-0675">Receptor</keyword>
<evidence type="ECO:0000256" key="6">
    <source>
        <dbReference type="SAM" id="Phobius"/>
    </source>
</evidence>
<dbReference type="RefSeq" id="XP_062722506.1">
    <property type="nucleotide sequence ID" value="XM_062861993.1"/>
</dbReference>
<feature type="transmembrane region" description="Helical" evidence="6">
    <location>
        <begin position="158"/>
        <end position="176"/>
    </location>
</feature>
<feature type="transmembrane region" description="Helical" evidence="6">
    <location>
        <begin position="47"/>
        <end position="70"/>
    </location>
</feature>
<keyword evidence="10" id="KW-1185">Reference proteome</keyword>
<feature type="region of interest" description="Disordered" evidence="5">
    <location>
        <begin position="259"/>
        <end position="394"/>
    </location>
</feature>
<evidence type="ECO:0000256" key="5">
    <source>
        <dbReference type="SAM" id="MobiDB-lite"/>
    </source>
</evidence>
<evidence type="ECO:0000256" key="1">
    <source>
        <dbReference type="ARBA" id="ARBA00004141"/>
    </source>
</evidence>
<keyword evidence="4 6" id="KW-0472">Membrane</keyword>
<feature type="region of interest" description="Disordered" evidence="5">
    <location>
        <begin position="1"/>
        <end position="20"/>
    </location>
</feature>
<dbReference type="SUPFAM" id="SSF81321">
    <property type="entry name" value="Family A G protein-coupled receptor-like"/>
    <property type="match status" value="1"/>
</dbReference>
<dbReference type="InterPro" id="IPR022596">
    <property type="entry name" value="GPR1/2/3_C"/>
</dbReference>
<evidence type="ECO:0000259" key="8">
    <source>
        <dbReference type="Pfam" id="PF11970"/>
    </source>
</evidence>
<evidence type="ECO:0000256" key="2">
    <source>
        <dbReference type="ARBA" id="ARBA00022692"/>
    </source>
</evidence>
<dbReference type="Pfam" id="PF11970">
    <property type="entry name" value="GPR_Gpa2_C"/>
    <property type="match status" value="1"/>
</dbReference>
<sequence>MTSPRWSSPTMPLLQRSGGGATSGMSGLMVAARHVGNVDSTQPTVRVLLILSLTFALISVLSTLSALYLFVKMRRRFRHELILLLIQSDFLKSFVFVVFPIISFASGGIQSDSALCQISGFTLAVGIESSDVAVLLIALHSVMCIFRPRSGLYAYRQVAYSIFYLFPLVAGSLAFVNGNGYENLSHYCYLRTDRIWTRMALSWVPRYIICASIVVIYLFIYLYIRRRMGDYERRRSEAMQQQPQRPYISAPPTPRLCCHGLIPSTPTSRRTSAVDPVPAEKDRKRSASSAASGRTEERRTRGEAHQPTEPVEWNWTGFKEARSSGTTSPTLDDTTDPVSPHMPPLVSPAASDSRRPNQVPITDGPSEPHPAKTRVPFPPQPQQQGNRLSCSNNNNTNNDILEFLPQPSLALLPPRVVSISKHCSPAASDTIVDETDLSPILPTFPTLCAADSANTKQREKTVRQLRALFAYPLVYIIVWLFPFVSHVLRYDDDGDGDGPAPFWLLVLGIISLCVQGAVDCALFMARETPWRYAQGRGFWLSLRRRWAWCLGGWWCSGDDGGSGSRAGRTREEMLVDGRLARKRREEEMVVERDTVRSRMGDGGRARGREWWEVHEDYGDGGLDRGGGFEGPSGDEDAALHYESR</sequence>
<dbReference type="EMBL" id="JAUDZG010000003">
    <property type="protein sequence ID" value="KAK3306726.1"/>
    <property type="molecule type" value="Genomic_DNA"/>
</dbReference>
<dbReference type="GeneID" id="87880822"/>
<dbReference type="PANTHER" id="PTHR23112">
    <property type="entry name" value="G PROTEIN-COUPLED RECEPTOR 157-RELATED"/>
    <property type="match status" value="1"/>
</dbReference>
<dbReference type="AlphaFoldDB" id="A0AAJ0GV63"/>
<comment type="subcellular location">
    <subcellularLocation>
        <location evidence="1">Membrane</location>
        <topology evidence="1">Multi-pass membrane protein</topology>
    </subcellularLocation>
</comment>
<dbReference type="PANTHER" id="PTHR23112:SF37">
    <property type="entry name" value="G PROTEIN-COUPLED RECEPTOR GPR1"/>
    <property type="match status" value="1"/>
</dbReference>
<feature type="domain" description="G protein-coupled receptor GPR1/2/3 C-terminal" evidence="8">
    <location>
        <begin position="456"/>
        <end position="532"/>
    </location>
</feature>
<feature type="compositionally biased region" description="Basic and acidic residues" evidence="5">
    <location>
        <begin position="294"/>
        <end position="306"/>
    </location>
</feature>
<keyword evidence="2 6" id="KW-0812">Transmembrane</keyword>
<dbReference type="Pfam" id="PF11710">
    <property type="entry name" value="Git3"/>
    <property type="match status" value="1"/>
</dbReference>
<dbReference type="CDD" id="cd00637">
    <property type="entry name" value="7tm_classA_rhodopsin-like"/>
    <property type="match status" value="1"/>
</dbReference>
<feature type="compositionally biased region" description="Low complexity" evidence="5">
    <location>
        <begin position="323"/>
        <end position="339"/>
    </location>
</feature>
<dbReference type="GO" id="GO:0005886">
    <property type="term" value="C:plasma membrane"/>
    <property type="evidence" value="ECO:0007669"/>
    <property type="project" value="TreeGrafter"/>
</dbReference>
<feature type="transmembrane region" description="Helical" evidence="6">
    <location>
        <begin position="121"/>
        <end position="146"/>
    </location>
</feature>